<dbReference type="EMBL" id="JBGMDY010000009">
    <property type="protein sequence ID" value="KAL2322127.1"/>
    <property type="molecule type" value="Genomic_DNA"/>
</dbReference>
<evidence type="ECO:0000313" key="1">
    <source>
        <dbReference type="EMBL" id="KAL2322127.1"/>
    </source>
</evidence>
<dbReference type="Proteomes" id="UP001603857">
    <property type="component" value="Unassembled WGS sequence"/>
</dbReference>
<evidence type="ECO:0000313" key="2">
    <source>
        <dbReference type="Proteomes" id="UP001603857"/>
    </source>
</evidence>
<reference evidence="1 2" key="1">
    <citation type="submission" date="2024-08" db="EMBL/GenBank/DDBJ databases">
        <title>Insights into the chromosomal genome structure of Flemingia macrophylla.</title>
        <authorList>
            <person name="Ding Y."/>
            <person name="Zhao Y."/>
            <person name="Bi W."/>
            <person name="Wu M."/>
            <person name="Zhao G."/>
            <person name="Gong Y."/>
            <person name="Li W."/>
            <person name="Zhang P."/>
        </authorList>
    </citation>
    <scope>NUCLEOTIDE SEQUENCE [LARGE SCALE GENOMIC DNA]</scope>
    <source>
        <strain evidence="1">DYQJB</strain>
        <tissue evidence="1">Leaf</tissue>
    </source>
</reference>
<proteinExistence type="predicted"/>
<keyword evidence="2" id="KW-1185">Reference proteome</keyword>
<name>A0ABD1LF81_9FABA</name>
<comment type="caution">
    <text evidence="1">The sequence shown here is derived from an EMBL/GenBank/DDBJ whole genome shotgun (WGS) entry which is preliminary data.</text>
</comment>
<accession>A0ABD1LF81</accession>
<gene>
    <name evidence="1" type="ORF">Fmac_026506</name>
</gene>
<protein>
    <recommendedName>
        <fullName evidence="3">Ribosomal protein L32</fullName>
    </recommendedName>
</protein>
<evidence type="ECO:0008006" key="3">
    <source>
        <dbReference type="Google" id="ProtNLM"/>
    </source>
</evidence>
<dbReference type="AlphaFoldDB" id="A0ABD1LF81"/>
<organism evidence="1 2">
    <name type="scientific">Flemingia macrophylla</name>
    <dbReference type="NCBI Taxonomy" id="520843"/>
    <lineage>
        <taxon>Eukaryota</taxon>
        <taxon>Viridiplantae</taxon>
        <taxon>Streptophyta</taxon>
        <taxon>Embryophyta</taxon>
        <taxon>Tracheophyta</taxon>
        <taxon>Spermatophyta</taxon>
        <taxon>Magnoliopsida</taxon>
        <taxon>eudicotyledons</taxon>
        <taxon>Gunneridae</taxon>
        <taxon>Pentapetalae</taxon>
        <taxon>rosids</taxon>
        <taxon>fabids</taxon>
        <taxon>Fabales</taxon>
        <taxon>Fabaceae</taxon>
        <taxon>Papilionoideae</taxon>
        <taxon>50 kb inversion clade</taxon>
        <taxon>NPAAA clade</taxon>
        <taxon>indigoferoid/millettioid clade</taxon>
        <taxon>Phaseoleae</taxon>
        <taxon>Flemingia</taxon>
    </lineage>
</organism>
<sequence>MARPKNISKSSRTSKCMFGKAANETQLTFPFFQSNTHNFLKFYIEKRNL</sequence>